<dbReference type="Proteomes" id="UP000025171">
    <property type="component" value="Unassembled WGS sequence"/>
</dbReference>
<dbReference type="InterPro" id="IPR045057">
    <property type="entry name" value="Gcn5-rel_NAT"/>
</dbReference>
<sequence length="93" mass="10177">MSEPAITHDAEKRRYSLVVDGVEAYLTYERPAAGRMHITHTIVPDSVGRRGLGRKLVKRAVGDAIAAGDKVSSECWFASALMDKNAEWAPHLA</sequence>
<protein>
    <recommendedName>
        <fullName evidence="1">N-acetyltransferase domain-containing protein</fullName>
    </recommendedName>
</protein>
<dbReference type="PANTHER" id="PTHR31435:SF9">
    <property type="entry name" value="PROTEIN NATD1"/>
    <property type="match status" value="1"/>
</dbReference>
<keyword evidence="3" id="KW-1185">Reference proteome</keyword>
<dbReference type="EMBL" id="ARYK01000004">
    <property type="protein sequence ID" value="KCZ92368.1"/>
    <property type="molecule type" value="Genomic_DNA"/>
</dbReference>
<comment type="caution">
    <text evidence="2">The sequence shown here is derived from an EMBL/GenBank/DDBJ whole genome shotgun (WGS) entry which is preliminary data.</text>
</comment>
<evidence type="ECO:0000313" key="3">
    <source>
        <dbReference type="Proteomes" id="UP000025171"/>
    </source>
</evidence>
<evidence type="ECO:0000259" key="1">
    <source>
        <dbReference type="PROSITE" id="PS51729"/>
    </source>
</evidence>
<dbReference type="SUPFAM" id="SSF55729">
    <property type="entry name" value="Acyl-CoA N-acyltransferases (Nat)"/>
    <property type="match status" value="1"/>
</dbReference>
<dbReference type="AlphaFoldDB" id="A0A059FPG3"/>
<feature type="domain" description="N-acetyltransferase" evidence="1">
    <location>
        <begin position="7"/>
        <end position="93"/>
    </location>
</feature>
<evidence type="ECO:0000313" key="2">
    <source>
        <dbReference type="EMBL" id="KCZ92368.1"/>
    </source>
</evidence>
<dbReference type="Pfam" id="PF14542">
    <property type="entry name" value="Acetyltransf_CG"/>
    <property type="match status" value="1"/>
</dbReference>
<name>A0A059FPG3_9PROT</name>
<proteinExistence type="predicted"/>
<dbReference type="PROSITE" id="PS51729">
    <property type="entry name" value="GNAT_YJDJ"/>
    <property type="match status" value="1"/>
</dbReference>
<dbReference type="STRING" id="1280950.HJO_10044"/>
<organism evidence="2 3">
    <name type="scientific">Hyphomonas johnsonii MHS-2</name>
    <dbReference type="NCBI Taxonomy" id="1280950"/>
    <lineage>
        <taxon>Bacteria</taxon>
        <taxon>Pseudomonadati</taxon>
        <taxon>Pseudomonadota</taxon>
        <taxon>Alphaproteobacteria</taxon>
        <taxon>Hyphomonadales</taxon>
        <taxon>Hyphomonadaceae</taxon>
        <taxon>Hyphomonas</taxon>
    </lineage>
</organism>
<dbReference type="PATRIC" id="fig|1280950.3.peg.2008"/>
<gene>
    <name evidence="2" type="ORF">HJO_10044</name>
</gene>
<accession>A0A059FPG3</accession>
<dbReference type="Gene3D" id="3.40.630.30">
    <property type="match status" value="1"/>
</dbReference>
<dbReference type="PANTHER" id="PTHR31435">
    <property type="entry name" value="PROTEIN NATD1"/>
    <property type="match status" value="1"/>
</dbReference>
<dbReference type="InterPro" id="IPR031165">
    <property type="entry name" value="GNAT_YJDJ"/>
</dbReference>
<dbReference type="InterPro" id="IPR016181">
    <property type="entry name" value="Acyl_CoA_acyltransferase"/>
</dbReference>
<dbReference type="eggNOG" id="COG2388">
    <property type="taxonomic scope" value="Bacteria"/>
</dbReference>
<reference evidence="2 3" key="1">
    <citation type="journal article" date="2014" name="Antonie Van Leeuwenhoek">
        <title>Hyphomonas beringensis sp. nov. and Hyphomonas chukchiensis sp. nov., isolated from surface seawater of the Bering Sea and Chukchi Sea.</title>
        <authorList>
            <person name="Li C."/>
            <person name="Lai Q."/>
            <person name="Li G."/>
            <person name="Dong C."/>
            <person name="Wang J."/>
            <person name="Liao Y."/>
            <person name="Shao Z."/>
        </authorList>
    </citation>
    <scope>NUCLEOTIDE SEQUENCE [LARGE SCALE GENOMIC DNA]</scope>
    <source>
        <strain evidence="2 3">MHS-2</strain>
    </source>
</reference>